<evidence type="ECO:0000256" key="2">
    <source>
        <dbReference type="ARBA" id="ARBA00022737"/>
    </source>
</evidence>
<dbReference type="PROSITE" id="PS00678">
    <property type="entry name" value="WD_REPEATS_1"/>
    <property type="match status" value="1"/>
</dbReference>
<dbReference type="SMART" id="SM00320">
    <property type="entry name" value="WD40"/>
    <property type="match status" value="3"/>
</dbReference>
<dbReference type="PANTHER" id="PTHR44129">
    <property type="entry name" value="WD REPEAT-CONTAINING PROTEIN POP1"/>
    <property type="match status" value="1"/>
</dbReference>
<sequence length="225" mass="26111">MLNSFTLKAKLLNIFTEHNNSIYSIDYSTFDELQLIYSGSRDNTIRVWDVDYNKQIQSFKLCHYHNYQHIDAVCGIEFSSFNGGRHLCSGSADKTIRIWYIKTTKQLTVFKGHKDIVIMFNGHKHVVCDVEYSPFVIKNNDEVISDNSTVICSGSVDNTIRSTKNELYVIKGDEKEDDGIFSFKFVLLKKKVNNNEQNLNYDCSVHLCYYYTNAQFGFVDEHKLM</sequence>
<dbReference type="InterPro" id="IPR050349">
    <property type="entry name" value="WD_LIS1/nudF_dynein_reg"/>
</dbReference>
<keyword evidence="2" id="KW-0677">Repeat</keyword>
<organism evidence="4 5">
    <name type="scientific">Reticulomyxa filosa</name>
    <dbReference type="NCBI Taxonomy" id="46433"/>
    <lineage>
        <taxon>Eukaryota</taxon>
        <taxon>Sar</taxon>
        <taxon>Rhizaria</taxon>
        <taxon>Retaria</taxon>
        <taxon>Foraminifera</taxon>
        <taxon>Monothalamids</taxon>
        <taxon>Reticulomyxidae</taxon>
        <taxon>Reticulomyxa</taxon>
    </lineage>
</organism>
<name>X6M421_RETFI</name>
<evidence type="ECO:0000313" key="5">
    <source>
        <dbReference type="Proteomes" id="UP000023152"/>
    </source>
</evidence>
<keyword evidence="1 3" id="KW-0853">WD repeat</keyword>
<dbReference type="AlphaFoldDB" id="X6M421"/>
<dbReference type="PROSITE" id="PS50294">
    <property type="entry name" value="WD_REPEATS_REGION"/>
    <property type="match status" value="1"/>
</dbReference>
<dbReference type="SUPFAM" id="SSF50978">
    <property type="entry name" value="WD40 repeat-like"/>
    <property type="match status" value="1"/>
</dbReference>
<keyword evidence="5" id="KW-1185">Reference proteome</keyword>
<proteinExistence type="predicted"/>
<dbReference type="Proteomes" id="UP000023152">
    <property type="component" value="Unassembled WGS sequence"/>
</dbReference>
<dbReference type="PROSITE" id="PS50082">
    <property type="entry name" value="WD_REPEATS_2"/>
    <property type="match status" value="2"/>
</dbReference>
<dbReference type="InterPro" id="IPR001680">
    <property type="entry name" value="WD40_rpt"/>
</dbReference>
<gene>
    <name evidence="4" type="ORF">RFI_29617</name>
</gene>
<comment type="caution">
    <text evidence="4">The sequence shown here is derived from an EMBL/GenBank/DDBJ whole genome shotgun (WGS) entry which is preliminary data.</text>
</comment>
<evidence type="ECO:0000256" key="1">
    <source>
        <dbReference type="ARBA" id="ARBA00022574"/>
    </source>
</evidence>
<feature type="repeat" description="WD" evidence="3">
    <location>
        <begin position="15"/>
        <end position="58"/>
    </location>
</feature>
<dbReference type="OrthoDB" id="63070at2759"/>
<accession>X6M421</accession>
<evidence type="ECO:0000313" key="4">
    <source>
        <dbReference type="EMBL" id="ETO07775.1"/>
    </source>
</evidence>
<feature type="repeat" description="WD" evidence="3">
    <location>
        <begin position="66"/>
        <end position="109"/>
    </location>
</feature>
<dbReference type="Gene3D" id="2.130.10.10">
    <property type="entry name" value="YVTN repeat-like/Quinoprotein amine dehydrogenase"/>
    <property type="match status" value="1"/>
</dbReference>
<dbReference type="Pfam" id="PF00400">
    <property type="entry name" value="WD40"/>
    <property type="match status" value="2"/>
</dbReference>
<dbReference type="InterPro" id="IPR019775">
    <property type="entry name" value="WD40_repeat_CS"/>
</dbReference>
<dbReference type="InterPro" id="IPR015943">
    <property type="entry name" value="WD40/YVTN_repeat-like_dom_sf"/>
</dbReference>
<dbReference type="InterPro" id="IPR036322">
    <property type="entry name" value="WD40_repeat_dom_sf"/>
</dbReference>
<protein>
    <submittedName>
        <fullName evidence="4">WD-40 repeat protein</fullName>
    </submittedName>
</protein>
<reference evidence="4 5" key="1">
    <citation type="journal article" date="2013" name="Curr. Biol.">
        <title>The Genome of the Foraminiferan Reticulomyxa filosa.</title>
        <authorList>
            <person name="Glockner G."/>
            <person name="Hulsmann N."/>
            <person name="Schleicher M."/>
            <person name="Noegel A.A."/>
            <person name="Eichinger L."/>
            <person name="Gallinger C."/>
            <person name="Pawlowski J."/>
            <person name="Sierra R."/>
            <person name="Euteneuer U."/>
            <person name="Pillet L."/>
            <person name="Moustafa A."/>
            <person name="Platzer M."/>
            <person name="Groth M."/>
            <person name="Szafranski K."/>
            <person name="Schliwa M."/>
        </authorList>
    </citation>
    <scope>NUCLEOTIDE SEQUENCE [LARGE SCALE GENOMIC DNA]</scope>
</reference>
<evidence type="ECO:0000256" key="3">
    <source>
        <dbReference type="PROSITE-ProRule" id="PRU00221"/>
    </source>
</evidence>
<dbReference type="EMBL" id="ASPP01025746">
    <property type="protein sequence ID" value="ETO07775.1"/>
    <property type="molecule type" value="Genomic_DNA"/>
</dbReference>